<dbReference type="RefSeq" id="WP_374726623.1">
    <property type="nucleotide sequence ID" value="NZ_JAVDWW010000002.1"/>
</dbReference>
<dbReference type="Proteomes" id="UP001251217">
    <property type="component" value="Unassembled WGS sequence"/>
</dbReference>
<dbReference type="Gene3D" id="3.30.70.250">
    <property type="entry name" value="Malonyl-CoA ACP transacylase, ACP-binding"/>
    <property type="match status" value="1"/>
</dbReference>
<feature type="region of interest" description="Disordered" evidence="5">
    <location>
        <begin position="1"/>
        <end position="42"/>
    </location>
</feature>
<dbReference type="Gene3D" id="3.40.50.1820">
    <property type="entry name" value="alpha/beta hydrolase"/>
    <property type="match status" value="1"/>
</dbReference>
<dbReference type="Pfam" id="PF02801">
    <property type="entry name" value="Ketoacyl-synt_C"/>
    <property type="match status" value="1"/>
</dbReference>
<dbReference type="PROSITE" id="PS50075">
    <property type="entry name" value="CARRIER"/>
    <property type="match status" value="2"/>
</dbReference>
<feature type="region of interest" description="Disordered" evidence="5">
    <location>
        <begin position="1193"/>
        <end position="1214"/>
    </location>
</feature>
<dbReference type="PROSITE" id="PS52004">
    <property type="entry name" value="KS3_2"/>
    <property type="match status" value="1"/>
</dbReference>
<dbReference type="Pfam" id="PF16197">
    <property type="entry name" value="KAsynt_C_assoc"/>
    <property type="match status" value="1"/>
</dbReference>
<dbReference type="SUPFAM" id="SSF47336">
    <property type="entry name" value="ACP-like"/>
    <property type="match status" value="2"/>
</dbReference>
<dbReference type="EMBL" id="JAVDWW010000002">
    <property type="protein sequence ID" value="MDR7167617.1"/>
    <property type="molecule type" value="Genomic_DNA"/>
</dbReference>
<dbReference type="InterPro" id="IPR050091">
    <property type="entry name" value="PKS_NRPS_Biosynth_Enz"/>
</dbReference>
<evidence type="ECO:0000259" key="7">
    <source>
        <dbReference type="PROSITE" id="PS52004"/>
    </source>
</evidence>
<dbReference type="InterPro" id="IPR016036">
    <property type="entry name" value="Malonyl_transacylase_ACP-bd"/>
</dbReference>
<evidence type="ECO:0000256" key="4">
    <source>
        <dbReference type="ARBA" id="ARBA00023268"/>
    </source>
</evidence>
<dbReference type="SUPFAM" id="SSF52151">
    <property type="entry name" value="FabD/lysophospholipase-like"/>
    <property type="match status" value="1"/>
</dbReference>
<dbReference type="Gene3D" id="3.40.366.10">
    <property type="entry name" value="Malonyl-Coenzyme A Acyl Carrier Protein, domain 2"/>
    <property type="match status" value="1"/>
</dbReference>
<dbReference type="SUPFAM" id="SSF53901">
    <property type="entry name" value="Thiolase-like"/>
    <property type="match status" value="1"/>
</dbReference>
<evidence type="ECO:0000313" key="8">
    <source>
        <dbReference type="EMBL" id="MDR7167617.1"/>
    </source>
</evidence>
<dbReference type="Pfam" id="PF00698">
    <property type="entry name" value="Acyl_transf_1"/>
    <property type="match status" value="1"/>
</dbReference>
<dbReference type="PANTHER" id="PTHR43775">
    <property type="entry name" value="FATTY ACID SYNTHASE"/>
    <property type="match status" value="1"/>
</dbReference>
<feature type="region of interest" description="Disordered" evidence="5">
    <location>
        <begin position="1352"/>
        <end position="1374"/>
    </location>
</feature>
<dbReference type="SMART" id="SM00825">
    <property type="entry name" value="PKS_KS"/>
    <property type="match status" value="1"/>
</dbReference>
<feature type="compositionally biased region" description="Low complexity" evidence="5">
    <location>
        <begin position="1199"/>
        <end position="1209"/>
    </location>
</feature>
<dbReference type="Gene3D" id="3.40.47.10">
    <property type="match status" value="1"/>
</dbReference>
<dbReference type="InterPro" id="IPR016039">
    <property type="entry name" value="Thiolase-like"/>
</dbReference>
<evidence type="ECO:0000256" key="2">
    <source>
        <dbReference type="ARBA" id="ARBA00022553"/>
    </source>
</evidence>
<keyword evidence="4" id="KW-0511">Multifunctional enzyme</keyword>
<dbReference type="SMART" id="SM00823">
    <property type="entry name" value="PKS_PP"/>
    <property type="match status" value="2"/>
</dbReference>
<dbReference type="InterPro" id="IPR001227">
    <property type="entry name" value="Ac_transferase_dom_sf"/>
</dbReference>
<dbReference type="Gene3D" id="1.10.1200.10">
    <property type="entry name" value="ACP-like"/>
    <property type="match status" value="2"/>
</dbReference>
<dbReference type="InterPro" id="IPR053778">
    <property type="entry name" value="Pks13"/>
</dbReference>
<evidence type="ECO:0000256" key="3">
    <source>
        <dbReference type="ARBA" id="ARBA00022679"/>
    </source>
</evidence>
<dbReference type="CDD" id="cd00833">
    <property type="entry name" value="PKS"/>
    <property type="match status" value="1"/>
</dbReference>
<dbReference type="Pfam" id="PF00975">
    <property type="entry name" value="Thioesterase"/>
    <property type="match status" value="1"/>
</dbReference>
<dbReference type="InterPro" id="IPR014043">
    <property type="entry name" value="Acyl_transferase_dom"/>
</dbReference>
<keyword evidence="9" id="KW-1185">Reference proteome</keyword>
<feature type="compositionally biased region" description="Polar residues" evidence="5">
    <location>
        <begin position="1"/>
        <end position="31"/>
    </location>
</feature>
<sequence length="1795" mass="189041">MADNEGTQTTATTGDANAEVEQTTATEQSVTEPGGAAKSGGTDMSVAELREWLQRWVADATGQPVEQITVDRPMEEFGLASRDAIALGGDIEELTGVLLNATIVYQHPTIAALAERIINGEPETPEEAADDAFYTAGYQPGAAHDIAIVGLSTRLPGAGDTPESTWDFLINRGDGIRDLPEGRWSEFLADPDIAAAVENGNTLGGYLDQDVIKGFDAEFFAMSPVEVERVDPQQRLMMELTWEALEHARIPANTLKGESVGVYIGTSTNDFSLIAALGLGKSDRDAPASADAYALTGGSTAIVANRVSYFYDFRGPSVAVDTACSSTLVAVHDAVRALRNGDADVALAGGVNMLLAPAITLGFDSIGAVAKDGHIKAFSSDADGMVRSEGAGMVVLKRLADAERDGDRILAVVKGSAVNSDGRSNGIVAPNPDAQVDVLRRAYRDAGIAPSTVDYIEAHGTGTPIGDPIEADALGRVIGRGREDDKPALLGSAKTNFGHLESGAGAAALAKVILALQHNVIPPNIGYAGPSPFIPFDQAHLKVVDEPTEFPRYSGTATIGVSGFGFGGTNAHVVIQEYVPAAAAEAKDDAAQGDSADAETLDAELDNEATDVLAGAEAIVEGSDPLAAPEPVAEVAEWTQERTEPLPVILPVSAYLPSRRRRAASDLADWLESEAGQATPLEDVARSLAKRNHGRSRGVVLAKTHEEAVAGLRAIAAGKPGPGVFTADSPAAQGPMWVLAGFGSHHRKMGKQLYLENSIFARTVDEVDELVVDEAGYSVKEMILDDAQDWDVGTSQVGVFTIQLGLAALLRAHGAEPHGVVGHSQGEAAGAYISGGLPLEDAVRVICARSRLMGEGEQMITDDQVRNMALVEYSAEDIEKVLPEYPDLEVAVYAAPTNTVIGGPPDQVHAIVARAEAEGKFARVLQTRGAGHTSQMDPLLGELAAELAGIEPTKVTTDLYSTVHKATVYKAGSDPVHDVDYWVTNMRGSVYFTNAIRRAVDAGITTYLELAPNSVALMQVMGTTFAAGVHNAALIPTLKRKEDEAAGVISALAQLYVQGHPVDLVSLLPAGDYADVPRTAFLRKEYWPKVSIATGSGSGRAPGAHVALPDGRHAWEVSAAAVTDLAGLVNAAAAQVLSDVALGATVAHSPLPASGTLTTTLTPHPGGASVQVHVREGAAFRLLFDAVVTASAPSTNGTPAPAVQPAPARAETDSGTADLVVAESFGDRWDPNGTQTVEERLATIAAESMGYAVEDLPMEIPLMELGLDSLMAMRIKNRVEYEFDIPSLQVSAVRDASLNEVGKVLRYAIEHRDEVAAMAEKQAADGGSLTVDDNFVAAARAAMEAGEDPAAAVQQQVAAAEPKPAEPAAAAPAGTAGAVADAADADQKASATAGSAGEVAESTGGVADAKAAAVFGGGQSAGTKEPEADVPPRDAAERLTFAAWAMVTGKSAGGIFNTLPILDEDTAEKLAARLSDRVGSTVDVDDVLDCETIEQLSDIVRRHQDSATEVEGFIRPLRPRPEGSTAIPIFVFHPSGGNTLVYEPLLKRLPEGTPMYGFERIEGSIPERAREYAAEIRKIFPSGPYVLYGWSLGAVFALQVAQIMRAEGDDVRLVGLIDLAIPVEDEDPSPEGRRARIERFQAFAQKTYGIEGQLDEEMLQELADASDEEQYEIIMSLLKFADVKIPGGVLEHQRTSWLDGRDLQKAQPSHYEGDVTLYLADRYHDGIIELEPRFADRQPNGGWDGYIPNLEVIHIPGDHLQIIDEPRVSQIGADLTRKLAAIGNTGDDAPGKGEQ</sequence>
<name>A0ABU1XAP9_9NOCA</name>
<dbReference type="InterPro" id="IPR018201">
    <property type="entry name" value="Ketoacyl_synth_AS"/>
</dbReference>
<dbReference type="InterPro" id="IPR029058">
    <property type="entry name" value="AB_hydrolase_fold"/>
</dbReference>
<evidence type="ECO:0000313" key="9">
    <source>
        <dbReference type="Proteomes" id="UP001251217"/>
    </source>
</evidence>
<dbReference type="Pfam" id="PF00109">
    <property type="entry name" value="ketoacyl-synt"/>
    <property type="match status" value="1"/>
</dbReference>
<dbReference type="InterPro" id="IPR009081">
    <property type="entry name" value="PP-bd_ACP"/>
</dbReference>
<dbReference type="InterPro" id="IPR014030">
    <property type="entry name" value="Ketoacyl_synth_N"/>
</dbReference>
<dbReference type="SMART" id="SM00827">
    <property type="entry name" value="PKS_AT"/>
    <property type="match status" value="1"/>
</dbReference>
<feature type="domain" description="Carrier" evidence="6">
    <location>
        <begin position="1235"/>
        <end position="1312"/>
    </location>
</feature>
<dbReference type="InterPro" id="IPR032821">
    <property type="entry name" value="PKS_assoc"/>
</dbReference>
<evidence type="ECO:0000259" key="6">
    <source>
        <dbReference type="PROSITE" id="PS50075"/>
    </source>
</evidence>
<keyword evidence="3" id="KW-0808">Transferase</keyword>
<protein>
    <submittedName>
        <fullName evidence="8">Polyketide synthase 13</fullName>
    </submittedName>
</protein>
<keyword evidence="2" id="KW-0597">Phosphoprotein</keyword>
<evidence type="ECO:0000256" key="5">
    <source>
        <dbReference type="SAM" id="MobiDB-lite"/>
    </source>
</evidence>
<dbReference type="InterPro" id="IPR020841">
    <property type="entry name" value="PKS_Beta-ketoAc_synthase_dom"/>
</dbReference>
<dbReference type="Pfam" id="PF00550">
    <property type="entry name" value="PP-binding"/>
    <property type="match status" value="2"/>
</dbReference>
<comment type="caution">
    <text evidence="8">The sequence shown here is derived from an EMBL/GenBank/DDBJ whole genome shotgun (WGS) entry which is preliminary data.</text>
</comment>
<gene>
    <name evidence="8" type="ORF">J2W56_001336</name>
</gene>
<dbReference type="InterPro" id="IPR001031">
    <property type="entry name" value="Thioesterase"/>
</dbReference>
<dbReference type="NCBIfam" id="NF040607">
    <property type="entry name" value="mycolic_Pks13"/>
    <property type="match status" value="1"/>
</dbReference>
<reference evidence="8 9" key="1">
    <citation type="submission" date="2023-07" db="EMBL/GenBank/DDBJ databases">
        <title>Sorghum-associated microbial communities from plants grown in Nebraska, USA.</title>
        <authorList>
            <person name="Schachtman D."/>
        </authorList>
    </citation>
    <scope>NUCLEOTIDE SEQUENCE [LARGE SCALE GENOMIC DNA]</scope>
    <source>
        <strain evidence="8 9">4272</strain>
    </source>
</reference>
<dbReference type="InterPro" id="IPR016035">
    <property type="entry name" value="Acyl_Trfase/lysoPLipase"/>
</dbReference>
<feature type="domain" description="Ketosynthase family 3 (KS3)" evidence="7">
    <location>
        <begin position="143"/>
        <end position="577"/>
    </location>
</feature>
<evidence type="ECO:0000256" key="1">
    <source>
        <dbReference type="ARBA" id="ARBA00022450"/>
    </source>
</evidence>
<dbReference type="SUPFAM" id="SSF53474">
    <property type="entry name" value="alpha/beta-Hydrolases"/>
    <property type="match status" value="1"/>
</dbReference>
<dbReference type="InterPro" id="IPR014031">
    <property type="entry name" value="Ketoacyl_synth_C"/>
</dbReference>
<organism evidence="8 9">
    <name type="scientific">Nocardia kruczakiae</name>
    <dbReference type="NCBI Taxonomy" id="261477"/>
    <lineage>
        <taxon>Bacteria</taxon>
        <taxon>Bacillati</taxon>
        <taxon>Actinomycetota</taxon>
        <taxon>Actinomycetes</taxon>
        <taxon>Mycobacteriales</taxon>
        <taxon>Nocardiaceae</taxon>
        <taxon>Nocardia</taxon>
    </lineage>
</organism>
<dbReference type="InterPro" id="IPR036736">
    <property type="entry name" value="ACP-like_sf"/>
</dbReference>
<dbReference type="InterPro" id="IPR020806">
    <property type="entry name" value="PKS_PP-bd"/>
</dbReference>
<accession>A0ABU1XAP9</accession>
<feature type="domain" description="Carrier" evidence="6">
    <location>
        <begin position="44"/>
        <end position="121"/>
    </location>
</feature>
<dbReference type="SUPFAM" id="SSF55048">
    <property type="entry name" value="Probable ACP-binding domain of malonyl-CoA ACP transacylase"/>
    <property type="match status" value="1"/>
</dbReference>
<dbReference type="PROSITE" id="PS00606">
    <property type="entry name" value="KS3_1"/>
    <property type="match status" value="1"/>
</dbReference>
<keyword evidence="1" id="KW-0596">Phosphopantetheine</keyword>
<dbReference type="PANTHER" id="PTHR43775:SF37">
    <property type="entry name" value="SI:DKEY-61P9.11"/>
    <property type="match status" value="1"/>
</dbReference>
<proteinExistence type="predicted"/>